<gene>
    <name evidence="1" type="ORF">GE061_019473</name>
</gene>
<evidence type="ECO:0000313" key="2">
    <source>
        <dbReference type="Proteomes" id="UP000466442"/>
    </source>
</evidence>
<proteinExistence type="predicted"/>
<sequence length="114" mass="13026">MVAFVKMLAERLSDKWSRPQGAIREWLRARIAFAVLRATSMCIRGSRKRWRTAEELLGFRDGAALQMDLAQDSQYTGKTNKSIARTIETTVDNKNIMAYLTGVSNRKGEERNDE</sequence>
<accession>A0A8S9X8N8</accession>
<dbReference type="Proteomes" id="UP000466442">
    <property type="component" value="Linkage Group LG9"/>
</dbReference>
<name>A0A8S9X8N8_APOLU</name>
<dbReference type="AlphaFoldDB" id="A0A8S9X8N8"/>
<protein>
    <submittedName>
        <fullName evidence="1">Uncharacterized protein</fullName>
    </submittedName>
</protein>
<reference evidence="1" key="1">
    <citation type="journal article" date="2021" name="Mol. Ecol. Resour.">
        <title>Apolygus lucorum genome provides insights into omnivorousness and mesophyll feeding.</title>
        <authorList>
            <person name="Liu Y."/>
            <person name="Liu H."/>
            <person name="Wang H."/>
            <person name="Huang T."/>
            <person name="Liu B."/>
            <person name="Yang B."/>
            <person name="Yin L."/>
            <person name="Li B."/>
            <person name="Zhang Y."/>
            <person name="Zhang S."/>
            <person name="Jiang F."/>
            <person name="Zhang X."/>
            <person name="Ren Y."/>
            <person name="Wang B."/>
            <person name="Wang S."/>
            <person name="Lu Y."/>
            <person name="Wu K."/>
            <person name="Fan W."/>
            <person name="Wang G."/>
        </authorList>
    </citation>
    <scope>NUCLEOTIDE SEQUENCE</scope>
    <source>
        <strain evidence="1">12Hb</strain>
    </source>
</reference>
<comment type="caution">
    <text evidence="1">The sequence shown here is derived from an EMBL/GenBank/DDBJ whole genome shotgun (WGS) entry which is preliminary data.</text>
</comment>
<dbReference type="EMBL" id="WIXP02000009">
    <property type="protein sequence ID" value="KAF6205303.1"/>
    <property type="molecule type" value="Genomic_DNA"/>
</dbReference>
<keyword evidence="2" id="KW-1185">Reference proteome</keyword>
<evidence type="ECO:0000313" key="1">
    <source>
        <dbReference type="EMBL" id="KAF6205303.1"/>
    </source>
</evidence>
<organism evidence="1 2">
    <name type="scientific">Apolygus lucorum</name>
    <name type="common">Small green plant bug</name>
    <name type="synonym">Lygocoris lucorum</name>
    <dbReference type="NCBI Taxonomy" id="248454"/>
    <lineage>
        <taxon>Eukaryota</taxon>
        <taxon>Metazoa</taxon>
        <taxon>Ecdysozoa</taxon>
        <taxon>Arthropoda</taxon>
        <taxon>Hexapoda</taxon>
        <taxon>Insecta</taxon>
        <taxon>Pterygota</taxon>
        <taxon>Neoptera</taxon>
        <taxon>Paraneoptera</taxon>
        <taxon>Hemiptera</taxon>
        <taxon>Heteroptera</taxon>
        <taxon>Panheteroptera</taxon>
        <taxon>Cimicomorpha</taxon>
        <taxon>Miridae</taxon>
        <taxon>Mirini</taxon>
        <taxon>Apolygus</taxon>
    </lineage>
</organism>